<feature type="transmembrane region" description="Helical" evidence="1">
    <location>
        <begin position="245"/>
        <end position="264"/>
    </location>
</feature>
<keyword evidence="1" id="KW-0472">Membrane</keyword>
<dbReference type="InterPro" id="IPR043968">
    <property type="entry name" value="SGNH"/>
</dbReference>
<evidence type="ECO:0000259" key="2">
    <source>
        <dbReference type="Pfam" id="PF01757"/>
    </source>
</evidence>
<dbReference type="Pfam" id="PF01757">
    <property type="entry name" value="Acyl_transf_3"/>
    <property type="match status" value="1"/>
</dbReference>
<dbReference type="PANTHER" id="PTHR23028:SF53">
    <property type="entry name" value="ACYL_TRANSF_3 DOMAIN-CONTAINING PROTEIN"/>
    <property type="match status" value="1"/>
</dbReference>
<feature type="transmembrane region" description="Helical" evidence="1">
    <location>
        <begin position="163"/>
        <end position="183"/>
    </location>
</feature>
<dbReference type="PANTHER" id="PTHR23028">
    <property type="entry name" value="ACETYLTRANSFERASE"/>
    <property type="match status" value="1"/>
</dbReference>
<dbReference type="EMBL" id="CP018171">
    <property type="protein sequence ID" value="APH71470.1"/>
    <property type="molecule type" value="Genomic_DNA"/>
</dbReference>
<dbReference type="OrthoDB" id="9796461at2"/>
<evidence type="ECO:0000259" key="3">
    <source>
        <dbReference type="Pfam" id="PF19040"/>
    </source>
</evidence>
<feature type="transmembrane region" description="Helical" evidence="1">
    <location>
        <begin position="31"/>
        <end position="51"/>
    </location>
</feature>
<evidence type="ECO:0000313" key="5">
    <source>
        <dbReference type="Proteomes" id="UP000182840"/>
    </source>
</evidence>
<name>A0A1L3SQ25_9HYPH</name>
<dbReference type="GO" id="GO:0016747">
    <property type="term" value="F:acyltransferase activity, transferring groups other than amino-acyl groups"/>
    <property type="evidence" value="ECO:0007669"/>
    <property type="project" value="InterPro"/>
</dbReference>
<feature type="transmembrane region" description="Helical" evidence="1">
    <location>
        <begin position="312"/>
        <end position="330"/>
    </location>
</feature>
<feature type="transmembrane region" description="Helical" evidence="1">
    <location>
        <begin position="133"/>
        <end position="156"/>
    </location>
</feature>
<sequence>MNYRPDIDGLRTVSVVSVILYHYAIGPFSGGFTGVDVFFVISGFLITSIIAREMEEGRFSVLGFYDRRVRRILPATLTTIIAAAIAGYIVLLPEEYSQFGESATYSAFGLANFFFLHNTGGYFDNAADLMPLLHMWSLAVEEQFYIVWPILLFVVLRFSTRSAAIAALIAIIAGSFVASVYIVKSDQPVAFYMLHTRAWELAIGALLVFVPAIRHRPAAEAIAVIGIGLVAYGIFALTAKSPFPGANALYPCVGAALLIGANAQRTVVARVLSLPPMVFVGKISFSLYLWHWPVLVLYRQYGMGDVPPLYDRLALIAVSFVLAALSWWLVEEPIRRRRPPRWVAVSVGGASMAAVATGCYALVIFGGLPSRLPADAREMASFMNYGLHKERDLACFVTSISDRKRVTFDPDRCLARVADKPNVLVLGDSHADHFMPALRQLYPGIHFAQAAASACQPVVRSVGKKRCTELMNDVFKTYLPNMAFDAVIISARWDRRGIKNLRKTIETVSRYTPEVIVFGPTVEYRHSLAKLLAKSRMTGQDLMRASRRYATKQRVDRGVAKQVAGTSAHLISILDAICPKGKCQVLTPDGIPIQWDYGHFTAAGATYVLQGIDLPLPSTRSEPKEAAVARRPRD</sequence>
<dbReference type="Pfam" id="PF19040">
    <property type="entry name" value="SGNH"/>
    <property type="match status" value="1"/>
</dbReference>
<organism evidence="4 5">
    <name type="scientific">Aquibium oceanicum</name>
    <dbReference type="NCBI Taxonomy" id="1670800"/>
    <lineage>
        <taxon>Bacteria</taxon>
        <taxon>Pseudomonadati</taxon>
        <taxon>Pseudomonadota</taxon>
        <taxon>Alphaproteobacteria</taxon>
        <taxon>Hyphomicrobiales</taxon>
        <taxon>Phyllobacteriaceae</taxon>
        <taxon>Aquibium</taxon>
    </lineage>
</organism>
<feature type="domain" description="Acyltransferase 3" evidence="2">
    <location>
        <begin position="6"/>
        <end position="327"/>
    </location>
</feature>
<dbReference type="GO" id="GO:0009103">
    <property type="term" value="P:lipopolysaccharide biosynthetic process"/>
    <property type="evidence" value="ECO:0007669"/>
    <property type="project" value="TreeGrafter"/>
</dbReference>
<dbReference type="RefSeq" id="WP_072603164.1">
    <property type="nucleotide sequence ID" value="NZ_CP018171.1"/>
</dbReference>
<evidence type="ECO:0000313" key="4">
    <source>
        <dbReference type="EMBL" id="APH71470.1"/>
    </source>
</evidence>
<feature type="transmembrane region" description="Helical" evidence="1">
    <location>
        <begin position="7"/>
        <end position="25"/>
    </location>
</feature>
<accession>A0A1L3SQ25</accession>
<dbReference type="AlphaFoldDB" id="A0A1L3SQ25"/>
<dbReference type="STRING" id="1670800.BSQ44_08875"/>
<dbReference type="GO" id="GO:0016020">
    <property type="term" value="C:membrane"/>
    <property type="evidence" value="ECO:0007669"/>
    <property type="project" value="TreeGrafter"/>
</dbReference>
<keyword evidence="1" id="KW-0812">Transmembrane</keyword>
<evidence type="ECO:0000256" key="1">
    <source>
        <dbReference type="SAM" id="Phobius"/>
    </source>
</evidence>
<dbReference type="KEGG" id="meso:BSQ44_08875"/>
<feature type="domain" description="SGNH" evidence="3">
    <location>
        <begin position="411"/>
        <end position="608"/>
    </location>
</feature>
<proteinExistence type="predicted"/>
<dbReference type="InterPro" id="IPR050879">
    <property type="entry name" value="Acyltransferase_3"/>
</dbReference>
<feature type="transmembrane region" description="Helical" evidence="1">
    <location>
        <begin position="189"/>
        <end position="209"/>
    </location>
</feature>
<gene>
    <name evidence="4" type="ORF">BSQ44_08875</name>
</gene>
<feature type="transmembrane region" description="Helical" evidence="1">
    <location>
        <begin position="72"/>
        <end position="91"/>
    </location>
</feature>
<evidence type="ECO:0008006" key="6">
    <source>
        <dbReference type="Google" id="ProtNLM"/>
    </source>
</evidence>
<dbReference type="Proteomes" id="UP000182840">
    <property type="component" value="Chromosome"/>
</dbReference>
<feature type="transmembrane region" description="Helical" evidence="1">
    <location>
        <begin position="221"/>
        <end position="239"/>
    </location>
</feature>
<feature type="transmembrane region" description="Helical" evidence="1">
    <location>
        <begin position="342"/>
        <end position="368"/>
    </location>
</feature>
<reference evidence="5" key="1">
    <citation type="submission" date="2016-11" db="EMBL/GenBank/DDBJ databases">
        <title>Mesorhizobium oceanicum sp. nov., isolated from deep seawater in South China Sea.</title>
        <authorList>
            <person name="Fu G.-Y."/>
        </authorList>
    </citation>
    <scope>NUCLEOTIDE SEQUENCE [LARGE SCALE GENOMIC DNA]</scope>
    <source>
        <strain evidence="5">B7</strain>
    </source>
</reference>
<keyword evidence="1" id="KW-1133">Transmembrane helix</keyword>
<keyword evidence="5" id="KW-1185">Reference proteome</keyword>
<protein>
    <recommendedName>
        <fullName evidence="6">Acyltransferase</fullName>
    </recommendedName>
</protein>
<feature type="transmembrane region" description="Helical" evidence="1">
    <location>
        <begin position="271"/>
        <end position="292"/>
    </location>
</feature>
<dbReference type="InterPro" id="IPR002656">
    <property type="entry name" value="Acyl_transf_3_dom"/>
</dbReference>